<evidence type="ECO:0000313" key="12">
    <source>
        <dbReference type="Proteomes" id="UP000425960"/>
    </source>
</evidence>
<feature type="transmembrane region" description="Helical" evidence="9">
    <location>
        <begin position="20"/>
        <end position="41"/>
    </location>
</feature>
<feature type="transmembrane region" description="Helical" evidence="9">
    <location>
        <begin position="130"/>
        <end position="156"/>
    </location>
</feature>
<proteinExistence type="inferred from homology"/>
<keyword evidence="3" id="KW-1003">Cell membrane</keyword>
<dbReference type="RefSeq" id="WP_155311416.1">
    <property type="nucleotide sequence ID" value="NZ_AP021876.1"/>
</dbReference>
<dbReference type="EMBL" id="AP021876">
    <property type="protein sequence ID" value="BBO83854.1"/>
    <property type="molecule type" value="Genomic_DNA"/>
</dbReference>
<dbReference type="Pfam" id="PF04290">
    <property type="entry name" value="DctQ"/>
    <property type="match status" value="1"/>
</dbReference>
<keyword evidence="6 9" id="KW-1133">Transmembrane helix</keyword>
<keyword evidence="4" id="KW-0997">Cell inner membrane</keyword>
<evidence type="ECO:0000256" key="1">
    <source>
        <dbReference type="ARBA" id="ARBA00004429"/>
    </source>
</evidence>
<evidence type="ECO:0000256" key="3">
    <source>
        <dbReference type="ARBA" id="ARBA00022475"/>
    </source>
</evidence>
<comment type="subcellular location">
    <subcellularLocation>
        <location evidence="1">Cell inner membrane</location>
        <topology evidence="1">Multi-pass membrane protein</topology>
    </subcellularLocation>
</comment>
<dbReference type="PANTHER" id="PTHR35011">
    <property type="entry name" value="2,3-DIKETO-L-GULONATE TRAP TRANSPORTER SMALL PERMEASE PROTEIN YIAM"/>
    <property type="match status" value="1"/>
</dbReference>
<evidence type="ECO:0000256" key="2">
    <source>
        <dbReference type="ARBA" id="ARBA00022448"/>
    </source>
</evidence>
<keyword evidence="5 9" id="KW-0812">Transmembrane</keyword>
<name>A0A5K7ZUK5_9BACT</name>
<evidence type="ECO:0000313" key="11">
    <source>
        <dbReference type="EMBL" id="BBO83854.1"/>
    </source>
</evidence>
<reference evidence="11 12" key="1">
    <citation type="submission" date="2019-11" db="EMBL/GenBank/DDBJ databases">
        <title>Comparative genomics of hydrocarbon-degrading Desulfosarcina strains.</title>
        <authorList>
            <person name="Watanabe M."/>
            <person name="Kojima H."/>
            <person name="Fukui M."/>
        </authorList>
    </citation>
    <scope>NUCLEOTIDE SEQUENCE [LARGE SCALE GENOMIC DNA]</scope>
    <source>
        <strain evidence="11 12">28bB2T</strain>
    </source>
</reference>
<evidence type="ECO:0000256" key="5">
    <source>
        <dbReference type="ARBA" id="ARBA00022692"/>
    </source>
</evidence>
<evidence type="ECO:0000256" key="6">
    <source>
        <dbReference type="ARBA" id="ARBA00022989"/>
    </source>
</evidence>
<dbReference type="GO" id="GO:0005886">
    <property type="term" value="C:plasma membrane"/>
    <property type="evidence" value="ECO:0007669"/>
    <property type="project" value="UniProtKB-SubCell"/>
</dbReference>
<dbReference type="KEGG" id="dov:DSCO28_44200"/>
<gene>
    <name evidence="11" type="ORF">DSCO28_44200</name>
</gene>
<organism evidence="11 12">
    <name type="scientific">Desulfosarcina ovata subsp. sediminis</name>
    <dbReference type="NCBI Taxonomy" id="885957"/>
    <lineage>
        <taxon>Bacteria</taxon>
        <taxon>Pseudomonadati</taxon>
        <taxon>Thermodesulfobacteriota</taxon>
        <taxon>Desulfobacteria</taxon>
        <taxon>Desulfobacterales</taxon>
        <taxon>Desulfosarcinaceae</taxon>
        <taxon>Desulfosarcina</taxon>
    </lineage>
</organism>
<evidence type="ECO:0000259" key="10">
    <source>
        <dbReference type="Pfam" id="PF04290"/>
    </source>
</evidence>
<keyword evidence="7 9" id="KW-0472">Membrane</keyword>
<feature type="transmembrane region" description="Helical" evidence="9">
    <location>
        <begin position="47"/>
        <end position="67"/>
    </location>
</feature>
<evidence type="ECO:0000256" key="8">
    <source>
        <dbReference type="ARBA" id="ARBA00038436"/>
    </source>
</evidence>
<feature type="transmembrane region" description="Helical" evidence="9">
    <location>
        <begin position="88"/>
        <end position="110"/>
    </location>
</feature>
<feature type="domain" description="Tripartite ATP-independent periplasmic transporters DctQ component" evidence="10">
    <location>
        <begin position="26"/>
        <end position="154"/>
    </location>
</feature>
<dbReference type="AlphaFoldDB" id="A0A5K7ZUK5"/>
<protein>
    <recommendedName>
        <fullName evidence="10">Tripartite ATP-independent periplasmic transporters DctQ component domain-containing protein</fullName>
    </recommendedName>
</protein>
<dbReference type="Proteomes" id="UP000425960">
    <property type="component" value="Chromosome"/>
</dbReference>
<evidence type="ECO:0000256" key="9">
    <source>
        <dbReference type="SAM" id="Phobius"/>
    </source>
</evidence>
<keyword evidence="2" id="KW-0813">Transport</keyword>
<evidence type="ECO:0000256" key="4">
    <source>
        <dbReference type="ARBA" id="ARBA00022519"/>
    </source>
</evidence>
<comment type="similarity">
    <text evidence="8">Belongs to the TRAP transporter small permease family.</text>
</comment>
<evidence type="ECO:0000256" key="7">
    <source>
        <dbReference type="ARBA" id="ARBA00023136"/>
    </source>
</evidence>
<dbReference type="InterPro" id="IPR055348">
    <property type="entry name" value="DctQ"/>
</dbReference>
<sequence>MQMIREWANRLSTWGEWVGVVGIIVMVAVTCTDVIGAKLFLMPVPGYIEVVSLVQVATIVFAIAATQRHGGHISVEMFVDILPRRMRSIVKALTSLLCLVLFVLLIYEGIGLGNEYLEAGEVTATVQLPFYPFAYAFSVALIPVALMVLVDFCVAIKEALS</sequence>
<dbReference type="InterPro" id="IPR007387">
    <property type="entry name" value="TRAP_DctQ"/>
</dbReference>
<accession>A0A5K7ZUK5</accession>